<dbReference type="Proteomes" id="UP001595478">
    <property type="component" value="Unassembled WGS sequence"/>
</dbReference>
<keyword evidence="1" id="KW-1133">Transmembrane helix</keyword>
<dbReference type="EMBL" id="JBHRSW010000017">
    <property type="protein sequence ID" value="MFC3122118.1"/>
    <property type="molecule type" value="Genomic_DNA"/>
</dbReference>
<keyword evidence="1" id="KW-0812">Transmembrane</keyword>
<dbReference type="Pfam" id="PF04246">
    <property type="entry name" value="RseC_MucC"/>
    <property type="match status" value="1"/>
</dbReference>
<evidence type="ECO:0000256" key="1">
    <source>
        <dbReference type="SAM" id="Phobius"/>
    </source>
</evidence>
<accession>A0ABV7FP72</accession>
<dbReference type="InterPro" id="IPR007359">
    <property type="entry name" value="SigmaE_reg_RseC_MucC"/>
</dbReference>
<gene>
    <name evidence="2" type="ORF">ACFOHL_10830</name>
</gene>
<organism evidence="2 3">
    <name type="scientific">Agaribacter flavus</name>
    <dbReference type="NCBI Taxonomy" id="1902781"/>
    <lineage>
        <taxon>Bacteria</taxon>
        <taxon>Pseudomonadati</taxon>
        <taxon>Pseudomonadota</taxon>
        <taxon>Gammaproteobacteria</taxon>
        <taxon>Alteromonadales</taxon>
        <taxon>Alteromonadaceae</taxon>
        <taxon>Agaribacter</taxon>
    </lineage>
</organism>
<protein>
    <submittedName>
        <fullName evidence="2">SoxR reducing system RseC family protein</fullName>
    </submittedName>
</protein>
<dbReference type="InterPro" id="IPR026268">
    <property type="entry name" value="RseC"/>
</dbReference>
<proteinExistence type="predicted"/>
<name>A0ABV7FP72_9ALTE</name>
<evidence type="ECO:0000313" key="3">
    <source>
        <dbReference type="Proteomes" id="UP001595478"/>
    </source>
</evidence>
<dbReference type="PANTHER" id="PTHR35867">
    <property type="entry name" value="PROTEIN RSEC"/>
    <property type="match status" value="1"/>
</dbReference>
<dbReference type="PANTHER" id="PTHR35867:SF1">
    <property type="entry name" value="PROTEIN RSEC"/>
    <property type="match status" value="1"/>
</dbReference>
<dbReference type="PIRSF" id="PIRSF004923">
    <property type="entry name" value="RseC"/>
    <property type="match status" value="1"/>
</dbReference>
<reference evidence="3" key="1">
    <citation type="journal article" date="2019" name="Int. J. Syst. Evol. Microbiol.">
        <title>The Global Catalogue of Microorganisms (GCM) 10K type strain sequencing project: providing services to taxonomists for standard genome sequencing and annotation.</title>
        <authorList>
            <consortium name="The Broad Institute Genomics Platform"/>
            <consortium name="The Broad Institute Genome Sequencing Center for Infectious Disease"/>
            <person name="Wu L."/>
            <person name="Ma J."/>
        </authorList>
    </citation>
    <scope>NUCLEOTIDE SEQUENCE [LARGE SCALE GENOMIC DNA]</scope>
    <source>
        <strain evidence="3">KCTC 52473</strain>
    </source>
</reference>
<dbReference type="RefSeq" id="WP_376920252.1">
    <property type="nucleotide sequence ID" value="NZ_JBHRSW010000017.1"/>
</dbReference>
<evidence type="ECO:0000313" key="2">
    <source>
        <dbReference type="EMBL" id="MFC3122118.1"/>
    </source>
</evidence>
<sequence>MIEEVAKIIRVQNGMVVVETQLKTACGSCQANKNCGTSTIAKAFANKTHELCIETDEHFVIGQYVKIGVPEESILRASLYLYLYPILALIFSAVCLQFALPDIQELFVIIFSIFSASLSYIYISKKLKLITKESNFSPVILGLSDTIAVLPSSEIPSKTIE</sequence>
<feature type="transmembrane region" description="Helical" evidence="1">
    <location>
        <begin position="79"/>
        <end position="100"/>
    </location>
</feature>
<feature type="transmembrane region" description="Helical" evidence="1">
    <location>
        <begin position="106"/>
        <end position="123"/>
    </location>
</feature>
<comment type="caution">
    <text evidence="2">The sequence shown here is derived from an EMBL/GenBank/DDBJ whole genome shotgun (WGS) entry which is preliminary data.</text>
</comment>
<keyword evidence="3" id="KW-1185">Reference proteome</keyword>
<keyword evidence="1" id="KW-0472">Membrane</keyword>